<protein>
    <submittedName>
        <fullName evidence="1">Uncharacterized protein</fullName>
    </submittedName>
</protein>
<accession>A0A6J4SUH1</accession>
<reference evidence="1" key="1">
    <citation type="submission" date="2020-02" db="EMBL/GenBank/DDBJ databases">
        <authorList>
            <person name="Meier V. D."/>
        </authorList>
    </citation>
    <scope>NUCLEOTIDE SEQUENCE</scope>
    <source>
        <strain evidence="1">AVDCRST_MAG45</strain>
    </source>
</reference>
<name>A0A6J4SUH1_9ACTN</name>
<proteinExistence type="predicted"/>
<dbReference type="EMBL" id="CADCVU010000131">
    <property type="protein sequence ID" value="CAA9505494.1"/>
    <property type="molecule type" value="Genomic_DNA"/>
</dbReference>
<dbReference type="AlphaFoldDB" id="A0A6J4SUH1"/>
<gene>
    <name evidence="1" type="ORF">AVDCRST_MAG45-1573</name>
</gene>
<sequence length="41" mass="4327">MVAQGLASTGGFAQVLCALKALLEHDIERHIVRDHLEAVGG</sequence>
<evidence type="ECO:0000313" key="1">
    <source>
        <dbReference type="EMBL" id="CAA9505494.1"/>
    </source>
</evidence>
<organism evidence="1">
    <name type="scientific">uncultured Solirubrobacterales bacterium</name>
    <dbReference type="NCBI Taxonomy" id="768556"/>
    <lineage>
        <taxon>Bacteria</taxon>
        <taxon>Bacillati</taxon>
        <taxon>Actinomycetota</taxon>
        <taxon>Thermoleophilia</taxon>
        <taxon>Solirubrobacterales</taxon>
        <taxon>environmental samples</taxon>
    </lineage>
</organism>